<reference evidence="1" key="1">
    <citation type="submission" date="2020-05" db="EMBL/GenBank/DDBJ databases">
        <authorList>
            <person name="Chiriac C."/>
            <person name="Salcher M."/>
            <person name="Ghai R."/>
            <person name="Kavagutti S V."/>
        </authorList>
    </citation>
    <scope>NUCLEOTIDE SEQUENCE</scope>
</reference>
<accession>A0A6J7PME5</accession>
<proteinExistence type="predicted"/>
<name>A0A6J7PME5_9ZZZZ</name>
<sequence>MSANARIDAQVMPITCWVVDAMSIEKARRPSAMIDTSPASDAMARTSRNGAIGMPYPRRRPRMSMATAVEIVQRDVTTRMASTAIEPGDGLAMRVNWVTSRSPNDPGAASAMAMRWVAMAPWSMNSPSTLMATSPAGPNAMSTQKAVAEADSPMRTSRCQVKNE</sequence>
<dbReference type="AlphaFoldDB" id="A0A6J7PME5"/>
<gene>
    <name evidence="1" type="ORF">UFOPK4061_00522</name>
</gene>
<organism evidence="1">
    <name type="scientific">freshwater metagenome</name>
    <dbReference type="NCBI Taxonomy" id="449393"/>
    <lineage>
        <taxon>unclassified sequences</taxon>
        <taxon>metagenomes</taxon>
        <taxon>ecological metagenomes</taxon>
    </lineage>
</organism>
<evidence type="ECO:0000313" key="1">
    <source>
        <dbReference type="EMBL" id="CAB5004403.1"/>
    </source>
</evidence>
<protein>
    <submittedName>
        <fullName evidence="1">Unannotated protein</fullName>
    </submittedName>
</protein>
<dbReference type="EMBL" id="CAFBPD010000075">
    <property type="protein sequence ID" value="CAB5004403.1"/>
    <property type="molecule type" value="Genomic_DNA"/>
</dbReference>